<dbReference type="Pfam" id="PF01687">
    <property type="entry name" value="Flavokinase"/>
    <property type="match status" value="1"/>
</dbReference>
<dbReference type="NCBIfam" id="NF004163">
    <property type="entry name" value="PRK05627.1-6"/>
    <property type="match status" value="1"/>
</dbReference>
<evidence type="ECO:0000259" key="16">
    <source>
        <dbReference type="SMART" id="SM00904"/>
    </source>
</evidence>
<dbReference type="RefSeq" id="WP_275711656.1">
    <property type="nucleotide sequence ID" value="NZ_JAKLTN010000002.1"/>
</dbReference>
<comment type="pathway">
    <text evidence="2 15">Cofactor biosynthesis; FAD biosynthesis; FAD from FMN: step 1/1.</text>
</comment>
<evidence type="ECO:0000256" key="8">
    <source>
        <dbReference type="ARBA" id="ARBA00022741"/>
    </source>
</evidence>
<dbReference type="Pfam" id="PF06574">
    <property type="entry name" value="FAD_syn"/>
    <property type="match status" value="1"/>
</dbReference>
<keyword evidence="10 15" id="KW-0274">FAD</keyword>
<gene>
    <name evidence="17" type="ORF">LZ012_15115</name>
</gene>
<dbReference type="NCBIfam" id="NF004159">
    <property type="entry name" value="PRK05627.1-2"/>
    <property type="match status" value="1"/>
</dbReference>
<keyword evidence="9 15" id="KW-0418">Kinase</keyword>
<evidence type="ECO:0000256" key="5">
    <source>
        <dbReference type="ARBA" id="ARBA00022643"/>
    </source>
</evidence>
<dbReference type="EMBL" id="JAKLTN010000002">
    <property type="protein sequence ID" value="MCG2578322.1"/>
    <property type="molecule type" value="Genomic_DNA"/>
</dbReference>
<evidence type="ECO:0000256" key="2">
    <source>
        <dbReference type="ARBA" id="ARBA00004726"/>
    </source>
</evidence>
<evidence type="ECO:0000256" key="1">
    <source>
        <dbReference type="ARBA" id="ARBA00002121"/>
    </source>
</evidence>
<evidence type="ECO:0000313" key="17">
    <source>
        <dbReference type="EMBL" id="MCG2578322.1"/>
    </source>
</evidence>
<evidence type="ECO:0000256" key="12">
    <source>
        <dbReference type="ARBA" id="ARBA00023268"/>
    </source>
</evidence>
<dbReference type="EC" id="2.7.1.26" evidence="15"/>
<dbReference type="InterPro" id="IPR014729">
    <property type="entry name" value="Rossmann-like_a/b/a_fold"/>
</dbReference>
<dbReference type="EC" id="2.7.7.2" evidence="15"/>
<keyword evidence="18" id="KW-1185">Reference proteome</keyword>
<keyword evidence="12" id="KW-0511">Multifunctional enzyme</keyword>
<keyword evidence="11 15" id="KW-0067">ATP-binding</keyword>
<dbReference type="InterPro" id="IPR015865">
    <property type="entry name" value="Riboflavin_kinase_bac/euk"/>
</dbReference>
<name>A0ABS9K579_9RHOO</name>
<dbReference type="NCBIfam" id="NF004160">
    <property type="entry name" value="PRK05627.1-3"/>
    <property type="match status" value="1"/>
</dbReference>
<dbReference type="PANTHER" id="PTHR22749:SF6">
    <property type="entry name" value="RIBOFLAVIN KINASE"/>
    <property type="match status" value="1"/>
</dbReference>
<dbReference type="SMART" id="SM00904">
    <property type="entry name" value="Flavokinase"/>
    <property type="match status" value="1"/>
</dbReference>
<dbReference type="Proteomes" id="UP001165384">
    <property type="component" value="Unassembled WGS sequence"/>
</dbReference>
<comment type="caution">
    <text evidence="17">The sequence shown here is derived from an EMBL/GenBank/DDBJ whole genome shotgun (WGS) entry which is preliminary data.</text>
</comment>
<keyword evidence="8 15" id="KW-0547">Nucleotide-binding</keyword>
<evidence type="ECO:0000256" key="3">
    <source>
        <dbReference type="ARBA" id="ARBA00005201"/>
    </source>
</evidence>
<dbReference type="InterPro" id="IPR023468">
    <property type="entry name" value="Riboflavin_kinase"/>
</dbReference>
<comment type="similarity">
    <text evidence="15">Belongs to the ribF family.</text>
</comment>
<evidence type="ECO:0000256" key="14">
    <source>
        <dbReference type="ARBA" id="ARBA00049494"/>
    </source>
</evidence>
<dbReference type="InterPro" id="IPR002606">
    <property type="entry name" value="Riboflavin_kinase_bac"/>
</dbReference>
<dbReference type="PANTHER" id="PTHR22749">
    <property type="entry name" value="RIBOFLAVIN KINASE/FMN ADENYLYLTRANSFERASE"/>
    <property type="match status" value="1"/>
</dbReference>
<dbReference type="SUPFAM" id="SSF82114">
    <property type="entry name" value="Riboflavin kinase-like"/>
    <property type="match status" value="1"/>
</dbReference>
<evidence type="ECO:0000256" key="9">
    <source>
        <dbReference type="ARBA" id="ARBA00022777"/>
    </source>
</evidence>
<comment type="catalytic activity">
    <reaction evidence="14 15">
        <text>FMN + ATP + H(+) = FAD + diphosphate</text>
        <dbReference type="Rhea" id="RHEA:17237"/>
        <dbReference type="ChEBI" id="CHEBI:15378"/>
        <dbReference type="ChEBI" id="CHEBI:30616"/>
        <dbReference type="ChEBI" id="CHEBI:33019"/>
        <dbReference type="ChEBI" id="CHEBI:57692"/>
        <dbReference type="ChEBI" id="CHEBI:58210"/>
        <dbReference type="EC" id="2.7.7.2"/>
    </reaction>
</comment>
<accession>A0ABS9K579</accession>
<organism evidence="17 18">
    <name type="scientific">Dechloromonas hankyongensis</name>
    <dbReference type="NCBI Taxonomy" id="2908002"/>
    <lineage>
        <taxon>Bacteria</taxon>
        <taxon>Pseudomonadati</taxon>
        <taxon>Pseudomonadota</taxon>
        <taxon>Betaproteobacteria</taxon>
        <taxon>Rhodocyclales</taxon>
        <taxon>Azonexaceae</taxon>
        <taxon>Dechloromonas</taxon>
    </lineage>
</organism>
<dbReference type="Gene3D" id="2.40.30.30">
    <property type="entry name" value="Riboflavin kinase-like"/>
    <property type="match status" value="1"/>
</dbReference>
<dbReference type="NCBIfam" id="TIGR00083">
    <property type="entry name" value="ribF"/>
    <property type="match status" value="1"/>
</dbReference>
<evidence type="ECO:0000256" key="13">
    <source>
        <dbReference type="ARBA" id="ARBA00047880"/>
    </source>
</evidence>
<protein>
    <recommendedName>
        <fullName evidence="15">Riboflavin biosynthesis protein</fullName>
    </recommendedName>
    <domain>
        <recommendedName>
            <fullName evidence="15">Riboflavin kinase</fullName>
            <ecNumber evidence="15">2.7.1.26</ecNumber>
        </recommendedName>
        <alternativeName>
            <fullName evidence="15">Flavokinase</fullName>
        </alternativeName>
    </domain>
    <domain>
        <recommendedName>
            <fullName evidence="15">FMN adenylyltransferase</fullName>
            <ecNumber evidence="15">2.7.7.2</ecNumber>
        </recommendedName>
        <alternativeName>
            <fullName evidence="15">FAD pyrophosphorylase</fullName>
        </alternativeName>
        <alternativeName>
            <fullName evidence="15">FAD synthase</fullName>
        </alternativeName>
    </domain>
</protein>
<keyword evidence="5 15" id="KW-0288">FMN</keyword>
<dbReference type="CDD" id="cd02064">
    <property type="entry name" value="FAD_synthetase_N"/>
    <property type="match status" value="1"/>
</dbReference>
<sequence length="306" mass="33277">MRVFRGHSRPVPSPVVLAIGNFDGVHLGHTALVRRLAELARERQLVPMVLTFEPHPREFFAPGSAPARLTTVREKLELLADCGASQAMVCPFNARFAALSAEEFVDQVLVKGCQVKHLIIGDDFRFGKGRTGDYAFLQQAGARHGFTVEAMGSVLIDGERVSSSGVRKALAAGDMEHAARLLGRPYVMDGQVLHGQKLGRQLGFATANLRIKHNPLPMSGVFAVEVSGLGERALPGVANLGVRPTVGGSRPLLEAHLFDFDRDIYGAHIAVRFVHKLRDEQRFPNFDALKAQIAADAAAARAYFKL</sequence>
<dbReference type="GO" id="GO:0003919">
    <property type="term" value="F:FMN adenylyltransferase activity"/>
    <property type="evidence" value="ECO:0007669"/>
    <property type="project" value="UniProtKB-EC"/>
</dbReference>
<keyword evidence="4 15" id="KW-0285">Flavoprotein</keyword>
<dbReference type="Gene3D" id="3.40.50.620">
    <property type="entry name" value="HUPs"/>
    <property type="match status" value="1"/>
</dbReference>
<dbReference type="NCBIfam" id="NF004162">
    <property type="entry name" value="PRK05627.1-5"/>
    <property type="match status" value="1"/>
</dbReference>
<proteinExistence type="inferred from homology"/>
<comment type="catalytic activity">
    <reaction evidence="13 15">
        <text>riboflavin + ATP = FMN + ADP + H(+)</text>
        <dbReference type="Rhea" id="RHEA:14357"/>
        <dbReference type="ChEBI" id="CHEBI:15378"/>
        <dbReference type="ChEBI" id="CHEBI:30616"/>
        <dbReference type="ChEBI" id="CHEBI:57986"/>
        <dbReference type="ChEBI" id="CHEBI:58210"/>
        <dbReference type="ChEBI" id="CHEBI:456216"/>
        <dbReference type="EC" id="2.7.1.26"/>
    </reaction>
</comment>
<evidence type="ECO:0000256" key="10">
    <source>
        <dbReference type="ARBA" id="ARBA00022827"/>
    </source>
</evidence>
<dbReference type="InterPro" id="IPR015864">
    <property type="entry name" value="FAD_synthase"/>
</dbReference>
<evidence type="ECO:0000313" key="18">
    <source>
        <dbReference type="Proteomes" id="UP001165384"/>
    </source>
</evidence>
<evidence type="ECO:0000256" key="6">
    <source>
        <dbReference type="ARBA" id="ARBA00022679"/>
    </source>
</evidence>
<evidence type="ECO:0000256" key="15">
    <source>
        <dbReference type="PIRNR" id="PIRNR004491"/>
    </source>
</evidence>
<keyword evidence="7 15" id="KW-0548">Nucleotidyltransferase</keyword>
<comment type="function">
    <text evidence="1">Catalyzes the phosphorylation of riboflavin to FMN followed by the adenylation of FMN to FAD.</text>
</comment>
<keyword evidence="6 15" id="KW-0808">Transferase</keyword>
<evidence type="ECO:0000256" key="4">
    <source>
        <dbReference type="ARBA" id="ARBA00022630"/>
    </source>
</evidence>
<dbReference type="SUPFAM" id="SSF52374">
    <property type="entry name" value="Nucleotidylyl transferase"/>
    <property type="match status" value="1"/>
</dbReference>
<evidence type="ECO:0000256" key="7">
    <source>
        <dbReference type="ARBA" id="ARBA00022695"/>
    </source>
</evidence>
<reference evidence="17" key="1">
    <citation type="submission" date="2022-01" db="EMBL/GenBank/DDBJ databases">
        <authorList>
            <person name="Jo J.-H."/>
            <person name="Im W.-T."/>
        </authorList>
    </citation>
    <scope>NUCLEOTIDE SEQUENCE</scope>
    <source>
        <strain evidence="17">XY25</strain>
    </source>
</reference>
<dbReference type="InterPro" id="IPR023465">
    <property type="entry name" value="Riboflavin_kinase_dom_sf"/>
</dbReference>
<comment type="pathway">
    <text evidence="3 15">Cofactor biosynthesis; FMN biosynthesis; FMN from riboflavin (ATP route): step 1/1.</text>
</comment>
<feature type="domain" description="Riboflavin kinase" evidence="16">
    <location>
        <begin position="181"/>
        <end position="305"/>
    </location>
</feature>
<dbReference type="PIRSF" id="PIRSF004491">
    <property type="entry name" value="FAD_Synth"/>
    <property type="match status" value="1"/>
</dbReference>
<evidence type="ECO:0000256" key="11">
    <source>
        <dbReference type="ARBA" id="ARBA00022840"/>
    </source>
</evidence>
<dbReference type="GO" id="GO:0008531">
    <property type="term" value="F:riboflavin kinase activity"/>
    <property type="evidence" value="ECO:0007669"/>
    <property type="project" value="UniProtKB-EC"/>
</dbReference>